<protein>
    <recommendedName>
        <fullName evidence="4">RRM domain-containing protein</fullName>
    </recommendedName>
</protein>
<accession>A0ABN9QPY4</accession>
<evidence type="ECO:0000256" key="3">
    <source>
        <dbReference type="SAM" id="MobiDB-lite"/>
    </source>
</evidence>
<sequence>GCGLVEYSSPREARAAVKELTGTEMSGRPIFVREDREAGHSVKVRGGGPASGGRSYAEGHRTAGGAGSSVYVGNLAYSVTWQMLKDHMMATGEVVYCDIMAAPGTTMGSAGWGLVQYATPSGARRAIRQLTDTVLNGRPIFVREDREGELSEGGKGLGCGGKGGRGSVGGAEDPAERRVFVGNLAFRVTW</sequence>
<dbReference type="Gene3D" id="3.30.70.330">
    <property type="match status" value="2"/>
</dbReference>
<feature type="compositionally biased region" description="Gly residues" evidence="3">
    <location>
        <begin position="151"/>
        <end position="169"/>
    </location>
</feature>
<reference evidence="5" key="1">
    <citation type="submission" date="2023-10" db="EMBL/GenBank/DDBJ databases">
        <authorList>
            <person name="Chen Y."/>
            <person name="Shah S."/>
            <person name="Dougan E. K."/>
            <person name="Thang M."/>
            <person name="Chan C."/>
        </authorList>
    </citation>
    <scope>NUCLEOTIDE SEQUENCE [LARGE SCALE GENOMIC DNA]</scope>
</reference>
<dbReference type="CDD" id="cd00590">
    <property type="entry name" value="RRM_SF"/>
    <property type="match status" value="1"/>
</dbReference>
<name>A0ABN9QPY4_9DINO</name>
<dbReference type="InterPro" id="IPR035979">
    <property type="entry name" value="RBD_domain_sf"/>
</dbReference>
<feature type="domain" description="RRM" evidence="4">
    <location>
        <begin position="68"/>
        <end position="147"/>
    </location>
</feature>
<dbReference type="SUPFAM" id="SSF54928">
    <property type="entry name" value="RNA-binding domain, RBD"/>
    <property type="match status" value="2"/>
</dbReference>
<comment type="caution">
    <text evidence="5">The sequence shown here is derived from an EMBL/GenBank/DDBJ whole genome shotgun (WGS) entry which is preliminary data.</text>
</comment>
<evidence type="ECO:0000256" key="2">
    <source>
        <dbReference type="PROSITE-ProRule" id="PRU00176"/>
    </source>
</evidence>
<feature type="region of interest" description="Disordered" evidence="3">
    <location>
        <begin position="39"/>
        <end position="59"/>
    </location>
</feature>
<dbReference type="PROSITE" id="PS50102">
    <property type="entry name" value="RRM"/>
    <property type="match status" value="1"/>
</dbReference>
<evidence type="ECO:0000313" key="5">
    <source>
        <dbReference type="EMBL" id="CAK0807030.1"/>
    </source>
</evidence>
<dbReference type="EMBL" id="CAUYUJ010003830">
    <property type="protein sequence ID" value="CAK0807030.1"/>
    <property type="molecule type" value="Genomic_DNA"/>
</dbReference>
<dbReference type="SMART" id="SM00360">
    <property type="entry name" value="RRM"/>
    <property type="match status" value="1"/>
</dbReference>
<feature type="non-terminal residue" evidence="5">
    <location>
        <position position="190"/>
    </location>
</feature>
<dbReference type="InterPro" id="IPR050374">
    <property type="entry name" value="RRT5_SRSF_SR"/>
</dbReference>
<proteinExistence type="predicted"/>
<keyword evidence="6" id="KW-1185">Reference proteome</keyword>
<organism evidence="5 6">
    <name type="scientific">Prorocentrum cordatum</name>
    <dbReference type="NCBI Taxonomy" id="2364126"/>
    <lineage>
        <taxon>Eukaryota</taxon>
        <taxon>Sar</taxon>
        <taxon>Alveolata</taxon>
        <taxon>Dinophyceae</taxon>
        <taxon>Prorocentrales</taxon>
        <taxon>Prorocentraceae</taxon>
        <taxon>Prorocentrum</taxon>
    </lineage>
</organism>
<dbReference type="Proteomes" id="UP001189429">
    <property type="component" value="Unassembled WGS sequence"/>
</dbReference>
<feature type="non-terminal residue" evidence="5">
    <location>
        <position position="1"/>
    </location>
</feature>
<evidence type="ECO:0000256" key="1">
    <source>
        <dbReference type="ARBA" id="ARBA00022884"/>
    </source>
</evidence>
<dbReference type="PANTHER" id="PTHR23003:SF3">
    <property type="entry name" value="FI21236P1-RELATED"/>
    <property type="match status" value="1"/>
</dbReference>
<dbReference type="PANTHER" id="PTHR23003">
    <property type="entry name" value="RNA RECOGNITION MOTIF RRM DOMAIN CONTAINING PROTEIN"/>
    <property type="match status" value="1"/>
</dbReference>
<evidence type="ECO:0000259" key="4">
    <source>
        <dbReference type="PROSITE" id="PS50102"/>
    </source>
</evidence>
<dbReference type="Pfam" id="PF00076">
    <property type="entry name" value="RRM_1"/>
    <property type="match status" value="1"/>
</dbReference>
<feature type="region of interest" description="Disordered" evidence="3">
    <location>
        <begin position="146"/>
        <end position="172"/>
    </location>
</feature>
<dbReference type="InterPro" id="IPR012677">
    <property type="entry name" value="Nucleotide-bd_a/b_plait_sf"/>
</dbReference>
<keyword evidence="1 2" id="KW-0694">RNA-binding</keyword>
<dbReference type="InterPro" id="IPR000504">
    <property type="entry name" value="RRM_dom"/>
</dbReference>
<evidence type="ECO:0000313" key="6">
    <source>
        <dbReference type="Proteomes" id="UP001189429"/>
    </source>
</evidence>
<gene>
    <name evidence="5" type="ORF">PCOR1329_LOCUS13040</name>
</gene>